<feature type="binding site" evidence="10">
    <location>
        <position position="71"/>
    </location>
    <ligand>
        <name>Fe cation</name>
        <dbReference type="ChEBI" id="CHEBI:24875"/>
        <label>1</label>
    </ligand>
</feature>
<evidence type="ECO:0000256" key="10">
    <source>
        <dbReference type="PIRSR" id="PIRSR000355-2"/>
    </source>
</evidence>
<dbReference type="EMBL" id="LWUJ01000011">
    <property type="protein sequence ID" value="OAL10197.1"/>
    <property type="molecule type" value="Genomic_DNA"/>
</dbReference>
<name>A0A1A9QCK5_9MOLU</name>
<evidence type="ECO:0000313" key="12">
    <source>
        <dbReference type="EMBL" id="OAL10197.1"/>
    </source>
</evidence>
<evidence type="ECO:0000256" key="3">
    <source>
        <dbReference type="ARBA" id="ARBA00022723"/>
    </source>
</evidence>
<comment type="function">
    <text evidence="8">Provides the precursors necessary for DNA synthesis. Catalyzes the biosynthesis of deoxyribonucleotides from the corresponding ribonucleotides.</text>
</comment>
<feature type="binding site" evidence="10">
    <location>
        <position position="200"/>
    </location>
    <ligand>
        <name>Fe cation</name>
        <dbReference type="ChEBI" id="CHEBI:24875"/>
        <label>2</label>
    </ligand>
</feature>
<keyword evidence="11" id="KW-1133">Transmembrane helix</keyword>
<feature type="binding site" evidence="10">
    <location>
        <position position="102"/>
    </location>
    <ligand>
        <name>Fe cation</name>
        <dbReference type="ChEBI" id="CHEBI:24875"/>
        <label>2</label>
    </ligand>
</feature>
<dbReference type="STRING" id="432608.A6V39_01975"/>
<keyword evidence="11" id="KW-0812">Transmembrane</keyword>
<evidence type="ECO:0000256" key="2">
    <source>
        <dbReference type="ARBA" id="ARBA00011209"/>
    </source>
</evidence>
<dbReference type="PIRSF" id="PIRSF000355">
    <property type="entry name" value="NrdB"/>
    <property type="match status" value="1"/>
</dbReference>
<protein>
    <recommendedName>
        <fullName evidence="8">Ribonucleoside-diphosphate reductase subunit beta</fullName>
        <ecNumber evidence="8">1.17.4.1</ecNumber>
    </recommendedName>
</protein>
<dbReference type="PANTHER" id="PTHR23409">
    <property type="entry name" value="RIBONUCLEOSIDE-DIPHOSPHATE REDUCTASE SMALL CHAIN"/>
    <property type="match status" value="1"/>
</dbReference>
<dbReference type="UniPathway" id="UPA00326"/>
<keyword evidence="6 8" id="KW-0215">Deoxyribonucleotide synthesis</keyword>
<dbReference type="InterPro" id="IPR033909">
    <property type="entry name" value="RNR_small"/>
</dbReference>
<dbReference type="GO" id="GO:0046872">
    <property type="term" value="F:metal ion binding"/>
    <property type="evidence" value="ECO:0007669"/>
    <property type="project" value="UniProtKB-KW"/>
</dbReference>
<dbReference type="RefSeq" id="WP_187150044.1">
    <property type="nucleotide sequence ID" value="NZ_LWUJ01000011.1"/>
</dbReference>
<dbReference type="PANTHER" id="PTHR23409:SF18">
    <property type="entry name" value="RIBONUCLEOSIDE-DIPHOSPHATE REDUCTASE SUBUNIT M2"/>
    <property type="match status" value="1"/>
</dbReference>
<comment type="caution">
    <text evidence="12">The sequence shown here is derived from an EMBL/GenBank/DDBJ whole genome shotgun (WGS) entry which is preliminary data.</text>
</comment>
<evidence type="ECO:0000313" key="13">
    <source>
        <dbReference type="Proteomes" id="UP000077623"/>
    </source>
</evidence>
<dbReference type="GO" id="GO:0005971">
    <property type="term" value="C:ribonucleoside-diphosphate reductase complex"/>
    <property type="evidence" value="ECO:0007669"/>
    <property type="project" value="InterPro"/>
</dbReference>
<dbReference type="GO" id="GO:0004748">
    <property type="term" value="F:ribonucleoside-diphosphate reductase activity, thioredoxin disulfide as acceptor"/>
    <property type="evidence" value="ECO:0007669"/>
    <property type="project" value="UniProtKB-EC"/>
</dbReference>
<comment type="similarity">
    <text evidence="1 8">Belongs to the ribonucleoside diphosphate reductase small chain family.</text>
</comment>
<feature type="binding site" evidence="10">
    <location>
        <position position="166"/>
    </location>
    <ligand>
        <name>Fe cation</name>
        <dbReference type="ChEBI" id="CHEBI:24875"/>
        <label>2</label>
    </ligand>
</feature>
<evidence type="ECO:0000256" key="11">
    <source>
        <dbReference type="SAM" id="Phobius"/>
    </source>
</evidence>
<dbReference type="GO" id="GO:0009263">
    <property type="term" value="P:deoxyribonucleotide biosynthetic process"/>
    <property type="evidence" value="ECO:0007669"/>
    <property type="project" value="UniProtKB-KW"/>
</dbReference>
<dbReference type="EC" id="1.17.4.1" evidence="8"/>
<keyword evidence="13" id="KW-1185">Reference proteome</keyword>
<evidence type="ECO:0000256" key="8">
    <source>
        <dbReference type="PIRNR" id="PIRNR000355"/>
    </source>
</evidence>
<dbReference type="SUPFAM" id="SSF47240">
    <property type="entry name" value="Ferritin-like"/>
    <property type="match status" value="1"/>
</dbReference>
<gene>
    <name evidence="12" type="ORF">A6V39_01975</name>
</gene>
<feature type="binding site" evidence="10">
    <location>
        <position position="203"/>
    </location>
    <ligand>
        <name>Fe cation</name>
        <dbReference type="ChEBI" id="CHEBI:24875"/>
        <label>2</label>
    </ligand>
</feature>
<feature type="binding site" evidence="10">
    <location>
        <position position="102"/>
    </location>
    <ligand>
        <name>Fe cation</name>
        <dbReference type="ChEBI" id="CHEBI:24875"/>
        <label>1</label>
    </ligand>
</feature>
<evidence type="ECO:0000256" key="5">
    <source>
        <dbReference type="ARBA" id="ARBA00023004"/>
    </source>
</evidence>
<dbReference type="InterPro" id="IPR000358">
    <property type="entry name" value="RNR_small_fam"/>
</dbReference>
<keyword evidence="5 8" id="KW-0408">Iron</keyword>
<feature type="transmembrane region" description="Helical" evidence="11">
    <location>
        <begin position="155"/>
        <end position="178"/>
    </location>
</feature>
<dbReference type="InterPro" id="IPR026494">
    <property type="entry name" value="RNR_NrdF-like"/>
</dbReference>
<evidence type="ECO:0000256" key="6">
    <source>
        <dbReference type="ARBA" id="ARBA00023116"/>
    </source>
</evidence>
<dbReference type="InterPro" id="IPR009078">
    <property type="entry name" value="Ferritin-like_SF"/>
</dbReference>
<dbReference type="AlphaFoldDB" id="A0A1A9QCK5"/>
<feature type="binding site" evidence="10">
    <location>
        <position position="105"/>
    </location>
    <ligand>
        <name>Fe cation</name>
        <dbReference type="ChEBI" id="CHEBI:24875"/>
        <label>1</label>
    </ligand>
</feature>
<evidence type="ECO:0000256" key="9">
    <source>
        <dbReference type="PIRSR" id="PIRSR000355-1"/>
    </source>
</evidence>
<accession>A0A1A9QCK5</accession>
<dbReference type="Pfam" id="PF00268">
    <property type="entry name" value="Ribonuc_red_sm"/>
    <property type="match status" value="1"/>
</dbReference>
<feature type="active site" evidence="9">
    <location>
        <position position="109"/>
    </location>
</feature>
<keyword evidence="4 8" id="KW-0560">Oxidoreductase</keyword>
<dbReference type="NCBIfam" id="NF007183">
    <property type="entry name" value="PRK09614.1-2"/>
    <property type="match status" value="1"/>
</dbReference>
<evidence type="ECO:0000256" key="7">
    <source>
        <dbReference type="ARBA" id="ARBA00047754"/>
    </source>
</evidence>
<evidence type="ECO:0000256" key="1">
    <source>
        <dbReference type="ARBA" id="ARBA00009303"/>
    </source>
</evidence>
<reference evidence="13" key="1">
    <citation type="submission" date="2016-04" db="EMBL/GenBank/DDBJ databases">
        <authorList>
            <person name="Quiroz-Castaneda R.E."/>
            <person name="Martinez-Ocampo F."/>
        </authorList>
    </citation>
    <scope>NUCLEOTIDE SEQUENCE [LARGE SCALE GENOMIC DNA]</scope>
    <source>
        <strain evidence="13">INIFAP01</strain>
    </source>
</reference>
<comment type="cofactor">
    <cofactor evidence="8 10">
        <name>Fe cation</name>
        <dbReference type="ChEBI" id="CHEBI:24875"/>
    </cofactor>
    <text evidence="8 10">Binds 2 iron ions per subunit.</text>
</comment>
<organism evidence="12 13">
    <name type="scientific">Candidatus Mycoplasma haematobovis</name>
    <dbReference type="NCBI Taxonomy" id="432608"/>
    <lineage>
        <taxon>Bacteria</taxon>
        <taxon>Bacillati</taxon>
        <taxon>Mycoplasmatota</taxon>
        <taxon>Mollicutes</taxon>
        <taxon>Mycoplasmataceae</taxon>
        <taxon>Mycoplasma</taxon>
    </lineage>
</organism>
<dbReference type="NCBIfam" id="TIGR04171">
    <property type="entry name" value="RNR_1b_NrdF"/>
    <property type="match status" value="1"/>
</dbReference>
<comment type="subunit">
    <text evidence="2">Tetramer of two alpha and two beta subunits.</text>
</comment>
<proteinExistence type="inferred from homology"/>
<evidence type="ECO:0000256" key="4">
    <source>
        <dbReference type="ARBA" id="ARBA00023002"/>
    </source>
</evidence>
<comment type="catalytic activity">
    <reaction evidence="7 8">
        <text>a 2'-deoxyribonucleoside 5'-diphosphate + [thioredoxin]-disulfide + H2O = a ribonucleoside 5'-diphosphate + [thioredoxin]-dithiol</text>
        <dbReference type="Rhea" id="RHEA:23252"/>
        <dbReference type="Rhea" id="RHEA-COMP:10698"/>
        <dbReference type="Rhea" id="RHEA-COMP:10700"/>
        <dbReference type="ChEBI" id="CHEBI:15377"/>
        <dbReference type="ChEBI" id="CHEBI:29950"/>
        <dbReference type="ChEBI" id="CHEBI:50058"/>
        <dbReference type="ChEBI" id="CHEBI:57930"/>
        <dbReference type="ChEBI" id="CHEBI:73316"/>
        <dbReference type="EC" id="1.17.4.1"/>
    </reaction>
</comment>
<dbReference type="CDD" id="cd01049">
    <property type="entry name" value="RNRR2"/>
    <property type="match status" value="1"/>
</dbReference>
<dbReference type="InterPro" id="IPR012348">
    <property type="entry name" value="RNR-like"/>
</dbReference>
<sequence>MFKKKSKVFSAVNWNNVSDKYSKVFWNQNVRQFWVDEEIPLSGDKLIWATELSESEKEVYKKVLMGLTLLDTHQGISGMSNISMAIDNPHATAVLQFMGMMEQMHAKSYSTIFSTLATTKEIEELFKWAEDTEVLQTKLRIISTYYENITDDESLYMAMVASVFLESFLFYSGFYYMLYLSGKGMMVNSGEIINLIIRDEAIHGLYIGLLSIEIFKTFDEAKKAELGIKVKELLRVLMENELKYTELIYSSIGIVDDVKKFLEYNANKALQNLGFENEYSTTAKDINPIVFNGLKTTTKSHDFFSSKGNGYIKTTKVEEIKDEDFIF</sequence>
<keyword evidence="3 8" id="KW-0479">Metal-binding</keyword>
<keyword evidence="11" id="KW-0472">Membrane</keyword>
<dbReference type="Proteomes" id="UP000077623">
    <property type="component" value="Unassembled WGS sequence"/>
</dbReference>
<dbReference type="Gene3D" id="1.10.620.20">
    <property type="entry name" value="Ribonucleotide Reductase, subunit A"/>
    <property type="match status" value="1"/>
</dbReference>